<accession>A0AA88VCP5</accession>
<name>A0AA88VCP5_9ASTE</name>
<evidence type="ECO:0000313" key="2">
    <source>
        <dbReference type="Proteomes" id="UP001188597"/>
    </source>
</evidence>
<dbReference type="EMBL" id="JAVXUP010002032">
    <property type="protein sequence ID" value="KAK3006145.1"/>
    <property type="molecule type" value="Genomic_DNA"/>
</dbReference>
<dbReference type="Proteomes" id="UP001188597">
    <property type="component" value="Unassembled WGS sequence"/>
</dbReference>
<dbReference type="AlphaFoldDB" id="A0AA88VCP5"/>
<proteinExistence type="predicted"/>
<dbReference type="PANTHER" id="PTHR34222">
    <property type="entry name" value="GAG_PRE-INTEGRS DOMAIN-CONTAINING PROTEIN"/>
    <property type="match status" value="1"/>
</dbReference>
<evidence type="ECO:0000313" key="1">
    <source>
        <dbReference type="EMBL" id="KAK3006145.1"/>
    </source>
</evidence>
<comment type="caution">
    <text evidence="1">The sequence shown here is derived from an EMBL/GenBank/DDBJ whole genome shotgun (WGS) entry which is preliminary data.</text>
</comment>
<organism evidence="1 2">
    <name type="scientific">Escallonia herrerae</name>
    <dbReference type="NCBI Taxonomy" id="1293975"/>
    <lineage>
        <taxon>Eukaryota</taxon>
        <taxon>Viridiplantae</taxon>
        <taxon>Streptophyta</taxon>
        <taxon>Embryophyta</taxon>
        <taxon>Tracheophyta</taxon>
        <taxon>Spermatophyta</taxon>
        <taxon>Magnoliopsida</taxon>
        <taxon>eudicotyledons</taxon>
        <taxon>Gunneridae</taxon>
        <taxon>Pentapetalae</taxon>
        <taxon>asterids</taxon>
        <taxon>campanulids</taxon>
        <taxon>Escalloniales</taxon>
        <taxon>Escalloniaceae</taxon>
        <taxon>Escallonia</taxon>
    </lineage>
</organism>
<gene>
    <name evidence="1" type="ORF">RJ639_017540</name>
</gene>
<reference evidence="1" key="1">
    <citation type="submission" date="2022-12" db="EMBL/GenBank/DDBJ databases">
        <title>Draft genome assemblies for two species of Escallonia (Escalloniales).</title>
        <authorList>
            <person name="Chanderbali A."/>
            <person name="Dervinis C."/>
            <person name="Anghel I."/>
            <person name="Soltis D."/>
            <person name="Soltis P."/>
            <person name="Zapata F."/>
        </authorList>
    </citation>
    <scope>NUCLEOTIDE SEQUENCE</scope>
    <source>
        <strain evidence="1">UCBG64.0493</strain>
        <tissue evidence="1">Leaf</tissue>
    </source>
</reference>
<keyword evidence="2" id="KW-1185">Reference proteome</keyword>
<evidence type="ECO:0008006" key="3">
    <source>
        <dbReference type="Google" id="ProtNLM"/>
    </source>
</evidence>
<sequence length="133" mass="15490">MIFISGKGKEDCLTGAASPPIKDDPSIRMWKTEKNMVISAELFDIKEDLRQGEMSVTQYFITLSRFWQQLDGFKSLDWERMADASRYKKIIEKERVFKFLLRLDKSLDAVRGKIHGAKLLPTIREAFSEVKRE</sequence>
<protein>
    <recommendedName>
        <fullName evidence="3">Retrotransposon gag domain-containing protein</fullName>
    </recommendedName>
</protein>
<dbReference type="PANTHER" id="PTHR34222:SF40">
    <property type="match status" value="1"/>
</dbReference>